<keyword evidence="4" id="KW-0479">Metal-binding</keyword>
<evidence type="ECO:0000256" key="7">
    <source>
        <dbReference type="ARBA" id="ARBA00023125"/>
    </source>
</evidence>
<dbReference type="SMART" id="SM00437">
    <property type="entry name" value="TOP1Ac"/>
    <property type="match status" value="1"/>
</dbReference>
<dbReference type="CDD" id="cd00186">
    <property type="entry name" value="TOP1Ac"/>
    <property type="match status" value="1"/>
</dbReference>
<comment type="similarity">
    <text evidence="2">Belongs to the type IA topoisomerase family.</text>
</comment>
<dbReference type="InterPro" id="IPR025589">
    <property type="entry name" value="Toprim_C_rpt"/>
</dbReference>
<evidence type="ECO:0000256" key="3">
    <source>
        <dbReference type="ARBA" id="ARBA00012891"/>
    </source>
</evidence>
<gene>
    <name evidence="14" type="ORF">JIN87_12785</name>
</gene>
<dbReference type="EC" id="5.6.2.1" evidence="3"/>
<dbReference type="GO" id="GO:0003917">
    <property type="term" value="F:DNA topoisomerase type I (single strand cut, ATP-independent) activity"/>
    <property type="evidence" value="ECO:0007669"/>
    <property type="project" value="UniProtKB-EC"/>
</dbReference>
<dbReference type="EMBL" id="JAENIL010000021">
    <property type="protein sequence ID" value="MBK1877746.1"/>
    <property type="molecule type" value="Genomic_DNA"/>
</dbReference>
<dbReference type="InterPro" id="IPR013497">
    <property type="entry name" value="Topo_IA_cen"/>
</dbReference>
<dbReference type="InterPro" id="IPR013825">
    <property type="entry name" value="Topo_IA_cen_sub2"/>
</dbReference>
<dbReference type="InterPro" id="IPR000380">
    <property type="entry name" value="Topo_IA"/>
</dbReference>
<dbReference type="CDD" id="cd03362">
    <property type="entry name" value="TOPRIM_TopoIA_TopoIII"/>
    <property type="match status" value="1"/>
</dbReference>
<organism evidence="14 15">
    <name type="scientific">Pelagicoccus mobilis</name>
    <dbReference type="NCBI Taxonomy" id="415221"/>
    <lineage>
        <taxon>Bacteria</taxon>
        <taxon>Pseudomonadati</taxon>
        <taxon>Verrucomicrobiota</taxon>
        <taxon>Opitutia</taxon>
        <taxon>Puniceicoccales</taxon>
        <taxon>Pelagicoccaceae</taxon>
        <taxon>Pelagicoccus</taxon>
    </lineage>
</organism>
<dbReference type="SUPFAM" id="SSF56712">
    <property type="entry name" value="Prokaryotic type I DNA topoisomerase"/>
    <property type="match status" value="1"/>
</dbReference>
<dbReference type="GO" id="GO:0043597">
    <property type="term" value="C:cytoplasmic replication fork"/>
    <property type="evidence" value="ECO:0007669"/>
    <property type="project" value="TreeGrafter"/>
</dbReference>
<dbReference type="Gene3D" id="2.70.20.10">
    <property type="entry name" value="Topoisomerase I, domain 3"/>
    <property type="match status" value="1"/>
</dbReference>
<dbReference type="NCBIfam" id="TIGR01056">
    <property type="entry name" value="topB"/>
    <property type="match status" value="1"/>
</dbReference>
<feature type="domain" description="Topo IA-type catalytic" evidence="13">
    <location>
        <begin position="152"/>
        <end position="592"/>
    </location>
</feature>
<dbReference type="Gene3D" id="1.10.460.10">
    <property type="entry name" value="Topoisomerase I, domain 2"/>
    <property type="match status" value="1"/>
</dbReference>
<dbReference type="GO" id="GO:0046872">
    <property type="term" value="F:metal ion binding"/>
    <property type="evidence" value="ECO:0007669"/>
    <property type="project" value="UniProtKB-KW"/>
</dbReference>
<evidence type="ECO:0000256" key="8">
    <source>
        <dbReference type="ARBA" id="ARBA00023235"/>
    </source>
</evidence>
<dbReference type="Gene3D" id="3.40.50.140">
    <property type="match status" value="1"/>
</dbReference>
<dbReference type="InterPro" id="IPR006171">
    <property type="entry name" value="TOPRIM_dom"/>
</dbReference>
<dbReference type="Pfam" id="PF13342">
    <property type="entry name" value="Toprim_Crpt"/>
    <property type="match status" value="1"/>
</dbReference>
<evidence type="ECO:0000256" key="2">
    <source>
        <dbReference type="ARBA" id="ARBA00009446"/>
    </source>
</evidence>
<reference evidence="14" key="1">
    <citation type="submission" date="2021-01" db="EMBL/GenBank/DDBJ databases">
        <title>Modified the classification status of verrucomicrobia.</title>
        <authorList>
            <person name="Feng X."/>
        </authorList>
    </citation>
    <scope>NUCLEOTIDE SEQUENCE</scope>
    <source>
        <strain evidence="14">KCTC 13126</strain>
    </source>
</reference>
<dbReference type="PANTHER" id="PTHR11390:SF21">
    <property type="entry name" value="DNA TOPOISOMERASE 3-ALPHA"/>
    <property type="match status" value="1"/>
</dbReference>
<dbReference type="GO" id="GO:0006281">
    <property type="term" value="P:DNA repair"/>
    <property type="evidence" value="ECO:0007669"/>
    <property type="project" value="TreeGrafter"/>
</dbReference>
<keyword evidence="5" id="KW-0460">Magnesium</keyword>
<dbReference type="GO" id="GO:0006310">
    <property type="term" value="P:DNA recombination"/>
    <property type="evidence" value="ECO:0007669"/>
    <property type="project" value="TreeGrafter"/>
</dbReference>
<dbReference type="AlphaFoldDB" id="A0A934VLH3"/>
<keyword evidence="7" id="KW-0238">DNA-binding</keyword>
<evidence type="ECO:0000256" key="6">
    <source>
        <dbReference type="ARBA" id="ARBA00023029"/>
    </source>
</evidence>
<dbReference type="Proteomes" id="UP000617628">
    <property type="component" value="Unassembled WGS sequence"/>
</dbReference>
<keyword evidence="15" id="KW-1185">Reference proteome</keyword>
<dbReference type="InterPro" id="IPR003601">
    <property type="entry name" value="Topo_IA_2"/>
</dbReference>
<keyword evidence="6" id="KW-0799">Topoisomerase</keyword>
<dbReference type="InterPro" id="IPR023405">
    <property type="entry name" value="Topo_IA_core_domain"/>
</dbReference>
<dbReference type="InterPro" id="IPR013824">
    <property type="entry name" value="Topo_IA_cen_sub1"/>
</dbReference>
<dbReference type="GO" id="GO:0006265">
    <property type="term" value="P:DNA topological change"/>
    <property type="evidence" value="ECO:0007669"/>
    <property type="project" value="InterPro"/>
</dbReference>
<dbReference type="InterPro" id="IPR034144">
    <property type="entry name" value="TOPRIM_TopoIII"/>
</dbReference>
<dbReference type="Pfam" id="PF01751">
    <property type="entry name" value="Toprim"/>
    <property type="match status" value="1"/>
</dbReference>
<evidence type="ECO:0000256" key="5">
    <source>
        <dbReference type="ARBA" id="ARBA00022842"/>
    </source>
</evidence>
<evidence type="ECO:0000256" key="11">
    <source>
        <dbReference type="ARBA" id="ARBA00032235"/>
    </source>
</evidence>
<comment type="caution">
    <text evidence="14">The sequence shown here is derived from an EMBL/GenBank/DDBJ whole genome shotgun (WGS) entry which is preliminary data.</text>
</comment>
<evidence type="ECO:0000256" key="9">
    <source>
        <dbReference type="ARBA" id="ARBA00030003"/>
    </source>
</evidence>
<dbReference type="PROSITE" id="PS52039">
    <property type="entry name" value="TOPO_IA_2"/>
    <property type="match status" value="1"/>
</dbReference>
<dbReference type="InterPro" id="IPR005738">
    <property type="entry name" value="TopoIII"/>
</dbReference>
<dbReference type="PROSITE" id="PS00396">
    <property type="entry name" value="TOPO_IA_1"/>
    <property type="match status" value="1"/>
</dbReference>
<evidence type="ECO:0000256" key="4">
    <source>
        <dbReference type="ARBA" id="ARBA00022723"/>
    </source>
</evidence>
<evidence type="ECO:0000313" key="15">
    <source>
        <dbReference type="Proteomes" id="UP000617628"/>
    </source>
</evidence>
<evidence type="ECO:0000259" key="13">
    <source>
        <dbReference type="PROSITE" id="PS52039"/>
    </source>
</evidence>
<proteinExistence type="inferred from homology"/>
<dbReference type="InterPro" id="IPR013826">
    <property type="entry name" value="Topo_IA_cen_sub3"/>
</dbReference>
<dbReference type="InterPro" id="IPR003602">
    <property type="entry name" value="Topo_IA_DNA-bd_dom"/>
</dbReference>
<dbReference type="Gene3D" id="1.10.290.10">
    <property type="entry name" value="Topoisomerase I, domain 4"/>
    <property type="match status" value="1"/>
</dbReference>
<dbReference type="SMART" id="SM00493">
    <property type="entry name" value="TOPRIM"/>
    <property type="match status" value="1"/>
</dbReference>
<dbReference type="PANTHER" id="PTHR11390">
    <property type="entry name" value="PROKARYOTIC DNA TOPOISOMERASE"/>
    <property type="match status" value="1"/>
</dbReference>
<sequence length="783" mass="87670">MKVVLAEKPSVARDIAKHLKATQRHDGYLSGSDWAVTWAFGHLVELKEPEEYRPEWKSWKTSLLPIIPDQFELRARGDDGAKKQLGVVKKLFSEAEEIVCATDAGREGELIFRYILEWAGCLGKPIKRLWISSLTGAAISKGFANLKEGAEFDTLHFAARCRSEADWIVGMNATRYFTVEYGKRNLLLSLGRVQTPILAMIVGRDTEIENFNSEDFWELHTECRETKFRHTGGKIEKEEDAKALLAKVDGQPLVVSDVQQKDERTNPPLLFDLTELQREMNRRYGFTADQTLRIAQNLYEQKHITYPRTDSRYLSTDLQPTIAPLLKRLAALKEKEIAALDLEKLSFSKRIVDDSKVSDHHAIIPTDDLPGNLNEDESRVYEAVLLRLISVFYPPCIKAVTTVEAKAQEETFRARGTVLKDAGWQALYPLLFAKSPAKKTAKGKGKAAAEPATMPDFQVGESNSHKPSIEKFKTNPPKRFTEATLLSLMETAGKIVDDEELKEALKDKGVGTPATRASIIEVLIQRKYVERKKKNLVSTDSGRHLISLIQDERLKSPELTGDWEFRLKKVERGEQDPAKFMSDVVEYTKEILANDAGKTVDLKNLGPCPKCRAPVIRGKTGYGCSKWRDGCKFVIKDGTLGLVFQPALMRELLYNGRTLEPQPIEDKGKKSLGFVILGSRGALKYEVVQATQDTGGSEKFGDCPLCASAIVEGAKGYGCCNWKNGCRFIVWKQVAQRAISPEEARLLLEKGETGVLDGFKSKAGKEFSAKLKIKGDKVQFDFS</sequence>
<dbReference type="GO" id="GO:0003677">
    <property type="term" value="F:DNA binding"/>
    <property type="evidence" value="ECO:0007669"/>
    <property type="project" value="UniProtKB-KW"/>
</dbReference>
<dbReference type="InterPro" id="IPR023406">
    <property type="entry name" value="Topo_IA_AS"/>
</dbReference>
<evidence type="ECO:0000256" key="1">
    <source>
        <dbReference type="ARBA" id="ARBA00000213"/>
    </source>
</evidence>
<dbReference type="RefSeq" id="WP_200355957.1">
    <property type="nucleotide sequence ID" value="NZ_JAENIL010000021.1"/>
</dbReference>
<evidence type="ECO:0000256" key="12">
    <source>
        <dbReference type="ARBA" id="ARBA00032877"/>
    </source>
</evidence>
<name>A0A934VLH3_9BACT</name>
<dbReference type="SMART" id="SM00436">
    <property type="entry name" value="TOP1Bc"/>
    <property type="match status" value="1"/>
</dbReference>
<evidence type="ECO:0000313" key="14">
    <source>
        <dbReference type="EMBL" id="MBK1877746.1"/>
    </source>
</evidence>
<evidence type="ECO:0000256" key="10">
    <source>
        <dbReference type="ARBA" id="ARBA00031985"/>
    </source>
</evidence>
<accession>A0A934VLH3</accession>
<keyword evidence="8" id="KW-0413">Isomerase</keyword>
<dbReference type="Pfam" id="PF01131">
    <property type="entry name" value="Topoisom_bac"/>
    <property type="match status" value="1"/>
</dbReference>
<dbReference type="NCBIfam" id="NF005829">
    <property type="entry name" value="PRK07726.1"/>
    <property type="match status" value="1"/>
</dbReference>
<dbReference type="PRINTS" id="PR00417">
    <property type="entry name" value="PRTPISMRASEI"/>
</dbReference>
<comment type="catalytic activity">
    <reaction evidence="1">
        <text>ATP-independent breakage of single-stranded DNA, followed by passage and rejoining.</text>
        <dbReference type="EC" id="5.6.2.1"/>
    </reaction>
</comment>
<protein>
    <recommendedName>
        <fullName evidence="3">DNA topoisomerase</fullName>
        <ecNumber evidence="3">5.6.2.1</ecNumber>
    </recommendedName>
    <alternativeName>
        <fullName evidence="12">Omega-protein</fullName>
    </alternativeName>
    <alternativeName>
        <fullName evidence="11">Relaxing enzyme</fullName>
    </alternativeName>
    <alternativeName>
        <fullName evidence="9">Swivelase</fullName>
    </alternativeName>
    <alternativeName>
        <fullName evidence="10">Untwisting enzyme</fullName>
    </alternativeName>
</protein>